<accession>A0ABW5P7U5</accession>
<feature type="signal peptide" evidence="1">
    <location>
        <begin position="1"/>
        <end position="26"/>
    </location>
</feature>
<gene>
    <name evidence="2" type="ORF">ACFSUF_02275</name>
</gene>
<comment type="caution">
    <text evidence="2">The sequence shown here is derived from an EMBL/GenBank/DDBJ whole genome shotgun (WGS) entry which is preliminary data.</text>
</comment>
<reference evidence="3" key="1">
    <citation type="journal article" date="2019" name="Int. J. Syst. Evol. Microbiol.">
        <title>The Global Catalogue of Microorganisms (GCM) 10K type strain sequencing project: providing services to taxonomists for standard genome sequencing and annotation.</title>
        <authorList>
            <consortium name="The Broad Institute Genomics Platform"/>
            <consortium name="The Broad Institute Genome Sequencing Center for Infectious Disease"/>
            <person name="Wu L."/>
            <person name="Ma J."/>
        </authorList>
    </citation>
    <scope>NUCLEOTIDE SEQUENCE [LARGE SCALE GENOMIC DNA]</scope>
    <source>
        <strain evidence="3">KCTC 3950</strain>
    </source>
</reference>
<name>A0ABW5P7U5_9BACL</name>
<organism evidence="2 3">
    <name type="scientific">Paenibacillus gansuensis</name>
    <dbReference type="NCBI Taxonomy" id="306542"/>
    <lineage>
        <taxon>Bacteria</taxon>
        <taxon>Bacillati</taxon>
        <taxon>Bacillota</taxon>
        <taxon>Bacilli</taxon>
        <taxon>Bacillales</taxon>
        <taxon>Paenibacillaceae</taxon>
        <taxon>Paenibacillus</taxon>
    </lineage>
</organism>
<protein>
    <submittedName>
        <fullName evidence="2">Uncharacterized protein</fullName>
    </submittedName>
</protein>
<evidence type="ECO:0000256" key="1">
    <source>
        <dbReference type="SAM" id="SignalP"/>
    </source>
</evidence>
<dbReference type="Proteomes" id="UP001597541">
    <property type="component" value="Unassembled WGS sequence"/>
</dbReference>
<proteinExistence type="predicted"/>
<keyword evidence="3" id="KW-1185">Reference proteome</keyword>
<dbReference type="RefSeq" id="WP_377599682.1">
    <property type="nucleotide sequence ID" value="NZ_JBHUME010000002.1"/>
</dbReference>
<evidence type="ECO:0000313" key="3">
    <source>
        <dbReference type="Proteomes" id="UP001597541"/>
    </source>
</evidence>
<sequence>MKKGRIAVIALVAAALTVGAALTAFAKPEAKPGSGAVVAAAKAEAKPEV</sequence>
<evidence type="ECO:0000313" key="2">
    <source>
        <dbReference type="EMBL" id="MFD2611243.1"/>
    </source>
</evidence>
<keyword evidence="1" id="KW-0732">Signal</keyword>
<feature type="chain" id="PRO_5045576614" evidence="1">
    <location>
        <begin position="27"/>
        <end position="49"/>
    </location>
</feature>
<dbReference type="EMBL" id="JBHUME010000002">
    <property type="protein sequence ID" value="MFD2611243.1"/>
    <property type="molecule type" value="Genomic_DNA"/>
</dbReference>